<dbReference type="Proteomes" id="UP000887576">
    <property type="component" value="Unplaced"/>
</dbReference>
<evidence type="ECO:0000313" key="1">
    <source>
        <dbReference type="Proteomes" id="UP000887576"/>
    </source>
</evidence>
<sequence length="136" mass="16228">MLKSKISKIFLGRGQQFVINFEMNILQHLKKYIFRPQRAFDINTKLDQRISQYQISTINRVDNFKIGARVAQHNTYFITKIFQLGMNILFKLWPVFFGIMISILKLRTKQRNKIHVISAGTINITTRMNIFKNYWI</sequence>
<accession>A0AC34QYT4</accession>
<name>A0AC34QYT4_9BILA</name>
<dbReference type="WBParaSite" id="JU765_v2.g20578.t1">
    <property type="protein sequence ID" value="JU765_v2.g20578.t1"/>
    <property type="gene ID" value="JU765_v2.g20578"/>
</dbReference>
<proteinExistence type="predicted"/>
<protein>
    <submittedName>
        <fullName evidence="2">Transmembrane protein</fullName>
    </submittedName>
</protein>
<organism evidence="1 2">
    <name type="scientific">Panagrolaimus sp. JU765</name>
    <dbReference type="NCBI Taxonomy" id="591449"/>
    <lineage>
        <taxon>Eukaryota</taxon>
        <taxon>Metazoa</taxon>
        <taxon>Ecdysozoa</taxon>
        <taxon>Nematoda</taxon>
        <taxon>Chromadorea</taxon>
        <taxon>Rhabditida</taxon>
        <taxon>Tylenchina</taxon>
        <taxon>Panagrolaimomorpha</taxon>
        <taxon>Panagrolaimoidea</taxon>
        <taxon>Panagrolaimidae</taxon>
        <taxon>Panagrolaimus</taxon>
    </lineage>
</organism>
<evidence type="ECO:0000313" key="2">
    <source>
        <dbReference type="WBParaSite" id="JU765_v2.g20578.t1"/>
    </source>
</evidence>
<reference evidence="2" key="1">
    <citation type="submission" date="2022-11" db="UniProtKB">
        <authorList>
            <consortium name="WormBaseParasite"/>
        </authorList>
    </citation>
    <scope>IDENTIFICATION</scope>
</reference>